<keyword evidence="1" id="KW-0812">Transmembrane</keyword>
<keyword evidence="3" id="KW-1185">Reference proteome</keyword>
<gene>
    <name evidence="2" type="ORF">EJ08DRAFT_599196</name>
</gene>
<sequence length="191" mass="20785">MQIPSYGAAPISATFLIARVLQLVFLVIIIGMASNFVNSMVMANHEPSREIVGALAITSIGTLYTLVSISFYWAQAELGLFVMAAFDALIFVAFVVVSVSIGRPVSYLNCYYRFENLEGSVLDGLKANWAKKGSTINLAYWSGMNKSNCFETKAIWGFCIALTILYATTAILLPTLHFKAKKAGGFVKTIA</sequence>
<feature type="transmembrane region" description="Helical" evidence="1">
    <location>
        <begin position="12"/>
        <end position="31"/>
    </location>
</feature>
<dbReference type="AlphaFoldDB" id="A0A9P4NFN3"/>
<evidence type="ECO:0000313" key="2">
    <source>
        <dbReference type="EMBL" id="KAF2418932.1"/>
    </source>
</evidence>
<evidence type="ECO:0000256" key="1">
    <source>
        <dbReference type="SAM" id="Phobius"/>
    </source>
</evidence>
<reference evidence="2" key="1">
    <citation type="journal article" date="2020" name="Stud. Mycol.">
        <title>101 Dothideomycetes genomes: a test case for predicting lifestyles and emergence of pathogens.</title>
        <authorList>
            <person name="Haridas S."/>
            <person name="Albert R."/>
            <person name="Binder M."/>
            <person name="Bloem J."/>
            <person name="Labutti K."/>
            <person name="Salamov A."/>
            <person name="Andreopoulos B."/>
            <person name="Baker S."/>
            <person name="Barry K."/>
            <person name="Bills G."/>
            <person name="Bluhm B."/>
            <person name="Cannon C."/>
            <person name="Castanera R."/>
            <person name="Culley D."/>
            <person name="Daum C."/>
            <person name="Ezra D."/>
            <person name="Gonzalez J."/>
            <person name="Henrissat B."/>
            <person name="Kuo A."/>
            <person name="Liang C."/>
            <person name="Lipzen A."/>
            <person name="Lutzoni F."/>
            <person name="Magnuson J."/>
            <person name="Mondo S."/>
            <person name="Nolan M."/>
            <person name="Ohm R."/>
            <person name="Pangilinan J."/>
            <person name="Park H.-J."/>
            <person name="Ramirez L."/>
            <person name="Alfaro M."/>
            <person name="Sun H."/>
            <person name="Tritt A."/>
            <person name="Yoshinaga Y."/>
            <person name="Zwiers L.-H."/>
            <person name="Turgeon B."/>
            <person name="Goodwin S."/>
            <person name="Spatafora J."/>
            <person name="Crous P."/>
            <person name="Grigoriev I."/>
        </authorList>
    </citation>
    <scope>NUCLEOTIDE SEQUENCE</scope>
    <source>
        <strain evidence="2">CBS 130266</strain>
    </source>
</reference>
<evidence type="ECO:0008006" key="4">
    <source>
        <dbReference type="Google" id="ProtNLM"/>
    </source>
</evidence>
<accession>A0A9P4NFN3</accession>
<keyword evidence="1" id="KW-0472">Membrane</keyword>
<comment type="caution">
    <text evidence="2">The sequence shown here is derived from an EMBL/GenBank/DDBJ whole genome shotgun (WGS) entry which is preliminary data.</text>
</comment>
<name>A0A9P4NFN3_9PEZI</name>
<keyword evidence="1" id="KW-1133">Transmembrane helix</keyword>
<protein>
    <recommendedName>
        <fullName evidence="4">MARVEL domain-containing protein</fullName>
    </recommendedName>
</protein>
<dbReference type="EMBL" id="MU007123">
    <property type="protein sequence ID" value="KAF2418932.1"/>
    <property type="molecule type" value="Genomic_DNA"/>
</dbReference>
<organism evidence="2 3">
    <name type="scientific">Tothia fuscella</name>
    <dbReference type="NCBI Taxonomy" id="1048955"/>
    <lineage>
        <taxon>Eukaryota</taxon>
        <taxon>Fungi</taxon>
        <taxon>Dikarya</taxon>
        <taxon>Ascomycota</taxon>
        <taxon>Pezizomycotina</taxon>
        <taxon>Dothideomycetes</taxon>
        <taxon>Pleosporomycetidae</taxon>
        <taxon>Venturiales</taxon>
        <taxon>Cylindrosympodiaceae</taxon>
        <taxon>Tothia</taxon>
    </lineage>
</organism>
<dbReference type="Proteomes" id="UP000800235">
    <property type="component" value="Unassembled WGS sequence"/>
</dbReference>
<dbReference type="OrthoDB" id="5366688at2759"/>
<evidence type="ECO:0000313" key="3">
    <source>
        <dbReference type="Proteomes" id="UP000800235"/>
    </source>
</evidence>
<proteinExistence type="predicted"/>
<feature type="transmembrane region" description="Helical" evidence="1">
    <location>
        <begin position="154"/>
        <end position="173"/>
    </location>
</feature>
<feature type="transmembrane region" description="Helical" evidence="1">
    <location>
        <begin position="80"/>
        <end position="101"/>
    </location>
</feature>
<feature type="transmembrane region" description="Helical" evidence="1">
    <location>
        <begin position="51"/>
        <end position="73"/>
    </location>
</feature>